<evidence type="ECO:0000256" key="1">
    <source>
        <dbReference type="SAM" id="MobiDB-lite"/>
    </source>
</evidence>
<gene>
    <name evidence="3" type="ORF">JRO89_XS14G0064000</name>
</gene>
<keyword evidence="4" id="KW-1185">Reference proteome</keyword>
<dbReference type="Proteomes" id="UP000827721">
    <property type="component" value="Unassembled WGS sequence"/>
</dbReference>
<feature type="region of interest" description="Disordered" evidence="1">
    <location>
        <begin position="134"/>
        <end position="156"/>
    </location>
</feature>
<keyword evidence="2" id="KW-0472">Membrane</keyword>
<feature type="compositionally biased region" description="Basic and acidic residues" evidence="1">
    <location>
        <begin position="272"/>
        <end position="282"/>
    </location>
</feature>
<dbReference type="InterPro" id="IPR045884">
    <property type="entry name" value="At5g59350-like"/>
</dbReference>
<dbReference type="PANTHER" id="PTHR34054:SF2">
    <property type="entry name" value="EXPRESSED PROTEIN"/>
    <property type="match status" value="1"/>
</dbReference>
<dbReference type="PROSITE" id="PS51257">
    <property type="entry name" value="PROKAR_LIPOPROTEIN"/>
    <property type="match status" value="1"/>
</dbReference>
<comment type="caution">
    <text evidence="3">The sequence shown here is derived from an EMBL/GenBank/DDBJ whole genome shotgun (WGS) entry which is preliminary data.</text>
</comment>
<feature type="region of interest" description="Disordered" evidence="1">
    <location>
        <begin position="272"/>
        <end position="319"/>
    </location>
</feature>
<feature type="transmembrane region" description="Helical" evidence="2">
    <location>
        <begin position="6"/>
        <end position="30"/>
    </location>
</feature>
<sequence length="319" mass="36255">MKSLSSVGLGLSVVFGCLLLALVAELYYLLWWKQRFTSRDIESDYSNPAREFFYLFCWRRPSSLSHTALNPQEVRITDSLVQEAQAQNNYQSNNKDFLLKPFGDDDMETELMRLHNLSGPPRFLFTIIEETKEDLESEDGKSRGDSKSRKGSRSRSLSDLLITVETPYLTPLASPPFFTPPLTPINSSYNQHGFNPLFESSTDAEFNKIRSSPPPKFKFLQEAEEKLYRRKLIEEAEKEPSHKKTDGVVQVNGIKAADHEDDGPFITITIDRNKERELHNDHTQLTTQYHHSSSSSQVIPLASSPSTFRSSPAKKSSIS</sequence>
<feature type="compositionally biased region" description="Low complexity" evidence="1">
    <location>
        <begin position="283"/>
        <end position="297"/>
    </location>
</feature>
<feature type="compositionally biased region" description="Basic and acidic residues" evidence="1">
    <location>
        <begin position="138"/>
        <end position="148"/>
    </location>
</feature>
<protein>
    <submittedName>
        <fullName evidence="3">Uncharacterized protein</fullName>
    </submittedName>
</protein>
<feature type="compositionally biased region" description="Polar residues" evidence="1">
    <location>
        <begin position="303"/>
        <end position="319"/>
    </location>
</feature>
<proteinExistence type="predicted"/>
<organism evidence="3 4">
    <name type="scientific">Xanthoceras sorbifolium</name>
    <dbReference type="NCBI Taxonomy" id="99658"/>
    <lineage>
        <taxon>Eukaryota</taxon>
        <taxon>Viridiplantae</taxon>
        <taxon>Streptophyta</taxon>
        <taxon>Embryophyta</taxon>
        <taxon>Tracheophyta</taxon>
        <taxon>Spermatophyta</taxon>
        <taxon>Magnoliopsida</taxon>
        <taxon>eudicotyledons</taxon>
        <taxon>Gunneridae</taxon>
        <taxon>Pentapetalae</taxon>
        <taxon>rosids</taxon>
        <taxon>malvids</taxon>
        <taxon>Sapindales</taxon>
        <taxon>Sapindaceae</taxon>
        <taxon>Xanthoceroideae</taxon>
        <taxon>Xanthoceras</taxon>
    </lineage>
</organism>
<keyword evidence="2" id="KW-1133">Transmembrane helix</keyword>
<evidence type="ECO:0000313" key="4">
    <source>
        <dbReference type="Proteomes" id="UP000827721"/>
    </source>
</evidence>
<evidence type="ECO:0000313" key="3">
    <source>
        <dbReference type="EMBL" id="KAH7548082.1"/>
    </source>
</evidence>
<dbReference type="EMBL" id="JAFEMO010000014">
    <property type="protein sequence ID" value="KAH7548082.1"/>
    <property type="molecule type" value="Genomic_DNA"/>
</dbReference>
<name>A0ABQ8H458_9ROSI</name>
<accession>A0ABQ8H458</accession>
<evidence type="ECO:0000256" key="2">
    <source>
        <dbReference type="SAM" id="Phobius"/>
    </source>
</evidence>
<keyword evidence="2" id="KW-0812">Transmembrane</keyword>
<reference evidence="3 4" key="1">
    <citation type="submission" date="2021-02" db="EMBL/GenBank/DDBJ databases">
        <title>Plant Genome Project.</title>
        <authorList>
            <person name="Zhang R.-G."/>
        </authorList>
    </citation>
    <scope>NUCLEOTIDE SEQUENCE [LARGE SCALE GENOMIC DNA]</scope>
    <source>
        <tissue evidence="3">Leaves</tissue>
    </source>
</reference>
<dbReference type="PANTHER" id="PTHR34054">
    <property type="entry name" value="EXPRESSED PROTEIN"/>
    <property type="match status" value="1"/>
</dbReference>